<keyword evidence="5" id="KW-1185">Reference proteome</keyword>
<reference evidence="3 5" key="3">
    <citation type="submission" date="2017-11" db="EMBL/GenBank/DDBJ databases">
        <title>De-novo sequencing of pomegranate (Punica granatum L.) genome.</title>
        <authorList>
            <person name="Akparov Z."/>
            <person name="Amiraslanov A."/>
            <person name="Hajiyeva S."/>
            <person name="Abbasov M."/>
            <person name="Kaur K."/>
            <person name="Hamwieh A."/>
            <person name="Solovyev V."/>
            <person name="Salamov A."/>
            <person name="Braich B."/>
            <person name="Kosarev P."/>
            <person name="Mahmoud A."/>
            <person name="Hajiyev E."/>
            <person name="Babayeva S."/>
            <person name="Izzatullayeva V."/>
            <person name="Mammadov A."/>
            <person name="Mammadov A."/>
            <person name="Sharifova S."/>
            <person name="Ojaghi J."/>
            <person name="Eynullazada K."/>
            <person name="Bayramov B."/>
            <person name="Abdulazimova A."/>
            <person name="Shahmuradov I."/>
        </authorList>
    </citation>
    <scope>NUCLEOTIDE SEQUENCE [LARGE SCALE GENOMIC DNA]</scope>
    <source>
        <strain evidence="3">AG2017</strain>
        <strain evidence="5">cv. AG2017</strain>
        <tissue evidence="3">Leaf</tissue>
    </source>
</reference>
<reference evidence="4" key="1">
    <citation type="journal article" date="2017" name="Plant J.">
        <title>The pomegranate (Punica granatum L.) genome and the genomics of punicalagin biosynthesis.</title>
        <authorList>
            <person name="Qin G."/>
            <person name="Xu C."/>
            <person name="Ming R."/>
            <person name="Tang H."/>
            <person name="Guyot R."/>
            <person name="Kramer E.M."/>
            <person name="Hu Y."/>
            <person name="Yi X."/>
            <person name="Qi Y."/>
            <person name="Xu X."/>
            <person name="Gao Z."/>
            <person name="Pan H."/>
            <person name="Jian J."/>
            <person name="Tian Y."/>
            <person name="Yue Z."/>
            <person name="Xu Y."/>
        </authorList>
    </citation>
    <scope>NUCLEOTIDE SEQUENCE [LARGE SCALE GENOMIC DNA]</scope>
    <source>
        <strain evidence="4">cv. Dabenzi</strain>
    </source>
</reference>
<proteinExistence type="predicted"/>
<reference evidence="2" key="2">
    <citation type="submission" date="2017-06" db="EMBL/GenBank/DDBJ databases">
        <title>The pomegranate genome and the genomics of punicalagin biosynthesis.</title>
        <authorList>
            <person name="Xu C."/>
        </authorList>
    </citation>
    <scope>NUCLEOTIDE SEQUENCE [LARGE SCALE GENOMIC DNA]</scope>
    <source>
        <tissue evidence="2">Fresh leaf</tissue>
    </source>
</reference>
<organism evidence="2 4">
    <name type="scientific">Punica granatum</name>
    <name type="common">Pomegranate</name>
    <dbReference type="NCBI Taxonomy" id="22663"/>
    <lineage>
        <taxon>Eukaryota</taxon>
        <taxon>Viridiplantae</taxon>
        <taxon>Streptophyta</taxon>
        <taxon>Embryophyta</taxon>
        <taxon>Tracheophyta</taxon>
        <taxon>Spermatophyta</taxon>
        <taxon>Magnoliopsida</taxon>
        <taxon>eudicotyledons</taxon>
        <taxon>Gunneridae</taxon>
        <taxon>Pentapetalae</taxon>
        <taxon>rosids</taxon>
        <taxon>malvids</taxon>
        <taxon>Myrtales</taxon>
        <taxon>Lythraceae</taxon>
        <taxon>Punica</taxon>
    </lineage>
</organism>
<feature type="signal peptide" evidence="1">
    <location>
        <begin position="1"/>
        <end position="24"/>
    </location>
</feature>
<comment type="caution">
    <text evidence="2">The sequence shown here is derived from an EMBL/GenBank/DDBJ whole genome shotgun (WGS) entry which is preliminary data.</text>
</comment>
<gene>
    <name evidence="2" type="ORF">CDL15_Pgr018061</name>
    <name evidence="3" type="ORF">CRG98_047491</name>
</gene>
<accession>A0A218WI47</accession>
<keyword evidence="1" id="KW-0732">Signal</keyword>
<dbReference type="EMBL" id="MTKT01004293">
    <property type="protein sequence ID" value="OWM72178.1"/>
    <property type="molecule type" value="Genomic_DNA"/>
</dbReference>
<sequence>MKPSLLFFLFFLLISLHPFSGCASAYAGTFKAPSSVAFRHSEVNDFEMKAGRKLIGVNGLLLDYEPPGANPAHDPPSGRRGGHP</sequence>
<dbReference type="Proteomes" id="UP000233551">
    <property type="component" value="Unassembled WGS sequence"/>
</dbReference>
<evidence type="ECO:0000313" key="3">
    <source>
        <dbReference type="EMBL" id="PKI32122.1"/>
    </source>
</evidence>
<dbReference type="Proteomes" id="UP000197138">
    <property type="component" value="Unassembled WGS sequence"/>
</dbReference>
<dbReference type="EMBL" id="PGOL01008018">
    <property type="protein sequence ID" value="PKI32122.1"/>
    <property type="molecule type" value="Genomic_DNA"/>
</dbReference>
<dbReference type="AlphaFoldDB" id="A0A218WI47"/>
<evidence type="ECO:0000313" key="4">
    <source>
        <dbReference type="Proteomes" id="UP000197138"/>
    </source>
</evidence>
<name>A0A218WI47_PUNGR</name>
<protein>
    <submittedName>
        <fullName evidence="2">Uncharacterized protein</fullName>
    </submittedName>
</protein>
<evidence type="ECO:0000313" key="5">
    <source>
        <dbReference type="Proteomes" id="UP000233551"/>
    </source>
</evidence>
<evidence type="ECO:0000256" key="1">
    <source>
        <dbReference type="SAM" id="SignalP"/>
    </source>
</evidence>
<evidence type="ECO:0000313" key="2">
    <source>
        <dbReference type="EMBL" id="OWM72178.1"/>
    </source>
</evidence>
<feature type="chain" id="PRO_5014071687" evidence="1">
    <location>
        <begin position="25"/>
        <end position="84"/>
    </location>
</feature>